<proteinExistence type="predicted"/>
<evidence type="ECO:0000313" key="1">
    <source>
        <dbReference type="EMBL" id="ASJ03806.1"/>
    </source>
</evidence>
<dbReference type="KEGG" id="tprf:A3L09_10630"/>
<dbReference type="OrthoDB" id="359391at2157"/>
<dbReference type="Proteomes" id="UP000250179">
    <property type="component" value="Plasmid unnamed"/>
</dbReference>
<keyword evidence="1" id="KW-0614">Plasmid</keyword>
<dbReference type="GeneID" id="33320876"/>
<dbReference type="RefSeq" id="WP_088859065.1">
    <property type="nucleotide sequence ID" value="NZ_CP014863.1"/>
</dbReference>
<evidence type="ECO:0000313" key="2">
    <source>
        <dbReference type="Proteomes" id="UP000250179"/>
    </source>
</evidence>
<sequence length="601" mass="70137">MDSPVYLLYIPLKSEIEIETVTEDDIQREELTGEEAEEFLEFLEKEIFPLARKNYEEGDFTKRSLILRVRNVLKNNDPTQLETLLLDFLENGTATSMRAEGKYVIAVLYENKLYLIHSKIKERSVGREEETHSFKVYERFLDKDNLYRFIVFILEDNTLKARMYLKHDSNKTFLEWLGIPPKRRPLPENLTVKFVGTFGNYRLSIELDIDTVLKLEERMEGGRAITEDICIDLNRGKLKVGELSLNIDYGIFPAFKKKVPRDKLGELFYYAKQLRSDWDYQIAYLEELPNKLREMIKQPDLQSVLSSIQGNPPYEERIDGLYNKETGKLVLPKDGGDIVLVYFSKNHEKFIELSPDFLNILAERILENSTLKMMVLNRDINPDKPIKIDNVYLYNRLPPEFEELFKELPKADGDENEWKELSPTYRTLLKLSILNFIGSFSEQYYVFQKVLEYIQKTKQIADVDMIPEIEDVMEFKGRDVLYNEKGKPKDSEEIVDYLFSDILKKISGTNFKFYAIGINKNTRKIEPIEEGYFWDDIIRDGIYEPLHEKLKSNGLSISKPVKLPVRGGFILLFSVRVENPSLLQQQISSGLKALEGMAEGR</sequence>
<protein>
    <submittedName>
        <fullName evidence="1">Uncharacterized protein</fullName>
    </submittedName>
</protein>
<dbReference type="EMBL" id="CP014863">
    <property type="protein sequence ID" value="ASJ03806.1"/>
    <property type="molecule type" value="Genomic_DNA"/>
</dbReference>
<accession>A0A2Z2MD60</accession>
<reference evidence="1 2" key="1">
    <citation type="submission" date="2016-03" db="EMBL/GenBank/DDBJ databases">
        <title>Complete genome sequence of Thermococcus profundus strain DT5432.</title>
        <authorList>
            <person name="Oger P.M."/>
        </authorList>
    </citation>
    <scope>NUCLEOTIDE SEQUENCE [LARGE SCALE GENOMIC DNA]</scope>
    <source>
        <strain evidence="1 2">DT 5432</strain>
        <plasmid evidence="2">Plasmid</plasmid>
    </source>
</reference>
<name>A0A2Z2MD60_THEPR</name>
<organism evidence="1 2">
    <name type="scientific">Thermococcus profundus</name>
    <dbReference type="NCBI Taxonomy" id="49899"/>
    <lineage>
        <taxon>Archaea</taxon>
        <taxon>Methanobacteriati</taxon>
        <taxon>Methanobacteriota</taxon>
        <taxon>Thermococci</taxon>
        <taxon>Thermococcales</taxon>
        <taxon>Thermococcaceae</taxon>
        <taxon>Thermococcus</taxon>
    </lineage>
</organism>
<keyword evidence="2" id="KW-1185">Reference proteome</keyword>
<geneLocation type="plasmid" evidence="2"/>
<gene>
    <name evidence="1" type="ORF">A3L09_10630</name>
</gene>
<dbReference type="AlphaFoldDB" id="A0A2Z2MD60"/>